<reference evidence="2 3" key="1">
    <citation type="journal article" date="2020" name="Biotechnol. Biofuels">
        <title>New insights from the biogas microbiome by comprehensive genome-resolved metagenomics of nearly 1600 species originating from multiple anaerobic digesters.</title>
        <authorList>
            <person name="Campanaro S."/>
            <person name="Treu L."/>
            <person name="Rodriguez-R L.M."/>
            <person name="Kovalovszki A."/>
            <person name="Ziels R.M."/>
            <person name="Maus I."/>
            <person name="Zhu X."/>
            <person name="Kougias P.G."/>
            <person name="Basile A."/>
            <person name="Luo G."/>
            <person name="Schluter A."/>
            <person name="Konstantinidis K.T."/>
            <person name="Angelidaki I."/>
        </authorList>
    </citation>
    <scope>NUCLEOTIDE SEQUENCE [LARGE SCALE GENOMIC DNA]</scope>
    <source>
        <strain evidence="2">AS15tlH2ME_198</strain>
    </source>
</reference>
<keyword evidence="1" id="KW-1133">Transmembrane helix</keyword>
<feature type="transmembrane region" description="Helical" evidence="1">
    <location>
        <begin position="93"/>
        <end position="111"/>
    </location>
</feature>
<gene>
    <name evidence="2" type="ORF">GX859_11585</name>
</gene>
<comment type="caution">
    <text evidence="2">The sequence shown here is derived from an EMBL/GenBank/DDBJ whole genome shotgun (WGS) entry which is preliminary data.</text>
</comment>
<feature type="transmembrane region" description="Helical" evidence="1">
    <location>
        <begin position="7"/>
        <end position="24"/>
    </location>
</feature>
<evidence type="ECO:0000256" key="1">
    <source>
        <dbReference type="SAM" id="Phobius"/>
    </source>
</evidence>
<name>A0A7X6PPT7_9CORY</name>
<dbReference type="Proteomes" id="UP000557899">
    <property type="component" value="Unassembled WGS sequence"/>
</dbReference>
<evidence type="ECO:0000313" key="3">
    <source>
        <dbReference type="Proteomes" id="UP000557899"/>
    </source>
</evidence>
<dbReference type="EMBL" id="JAAZHI010000228">
    <property type="protein sequence ID" value="NLA56905.1"/>
    <property type="molecule type" value="Genomic_DNA"/>
</dbReference>
<dbReference type="AlphaFoldDB" id="A0A7X6PPT7"/>
<sequence length="123" mass="13105">MTHRRLLLRAASLQVAVFILFFFHVLPLPVVSALGMLLALGVGVQLLRRHTPGPLTVGLVACLGSVVGWGSWIVVWWTHRSDLTGTDSPGNNLIFLAALIALPLCVGAAFLPRTALPTSTRSG</sequence>
<evidence type="ECO:0000313" key="2">
    <source>
        <dbReference type="EMBL" id="NLA56905.1"/>
    </source>
</evidence>
<organism evidence="2 3">
    <name type="scientific">Corynebacterium humireducens</name>
    <dbReference type="NCBI Taxonomy" id="1223514"/>
    <lineage>
        <taxon>Bacteria</taxon>
        <taxon>Bacillati</taxon>
        <taxon>Actinomycetota</taxon>
        <taxon>Actinomycetes</taxon>
        <taxon>Mycobacteriales</taxon>
        <taxon>Corynebacteriaceae</taxon>
        <taxon>Corynebacterium</taxon>
    </lineage>
</organism>
<protein>
    <submittedName>
        <fullName evidence="2">Uncharacterized protein</fullName>
    </submittedName>
</protein>
<proteinExistence type="predicted"/>
<keyword evidence="1" id="KW-0472">Membrane</keyword>
<feature type="transmembrane region" description="Helical" evidence="1">
    <location>
        <begin position="55"/>
        <end position="78"/>
    </location>
</feature>
<accession>A0A7X6PPT7</accession>
<keyword evidence="1" id="KW-0812">Transmembrane</keyword>